<dbReference type="PROSITE" id="PS51406">
    <property type="entry name" value="FIBRINOGEN_C_2"/>
    <property type="match status" value="1"/>
</dbReference>
<dbReference type="PANTHER" id="PTHR19143:SF327">
    <property type="entry name" value="FI21813P1-RELATED"/>
    <property type="match status" value="1"/>
</dbReference>
<feature type="coiled-coil region" evidence="1">
    <location>
        <begin position="40"/>
        <end position="67"/>
    </location>
</feature>
<evidence type="ECO:0000313" key="5">
    <source>
        <dbReference type="RefSeq" id="XP_023170600.2"/>
    </source>
</evidence>
<evidence type="ECO:0000256" key="1">
    <source>
        <dbReference type="SAM" id="Coils"/>
    </source>
</evidence>
<keyword evidence="2" id="KW-0732">Signal</keyword>
<dbReference type="RefSeq" id="XP_023170600.2">
    <property type="nucleotide sequence ID" value="XM_023314832.2"/>
</dbReference>
<dbReference type="Pfam" id="PF00147">
    <property type="entry name" value="Fibrinogen_C"/>
    <property type="match status" value="1"/>
</dbReference>
<dbReference type="InterPro" id="IPR050373">
    <property type="entry name" value="Fibrinogen_C-term_domain"/>
</dbReference>
<dbReference type="Proteomes" id="UP000504633">
    <property type="component" value="Unplaced"/>
</dbReference>
<proteinExistence type="predicted"/>
<keyword evidence="1" id="KW-0175">Coiled coil</keyword>
<dbReference type="GeneID" id="111599235"/>
<dbReference type="InterPro" id="IPR014716">
    <property type="entry name" value="Fibrinogen_a/b/g_C_1"/>
</dbReference>
<dbReference type="OMA" id="PEVEHCK"/>
<evidence type="ECO:0000256" key="2">
    <source>
        <dbReference type="SAM" id="SignalP"/>
    </source>
</evidence>
<dbReference type="GO" id="GO:0005615">
    <property type="term" value="C:extracellular space"/>
    <property type="evidence" value="ECO:0007669"/>
    <property type="project" value="TreeGrafter"/>
</dbReference>
<dbReference type="KEGG" id="dhe:111599235"/>
<dbReference type="SUPFAM" id="SSF56496">
    <property type="entry name" value="Fibrinogen C-terminal domain-like"/>
    <property type="match status" value="1"/>
</dbReference>
<sequence>MGAVRMCIFELFLLMLLAARYECNEIDTLSLDKLKTEIKLKAYKVAMQERDEQIAKIQEQLHSLQAKVELFDLYSNENKQLIASMKSQLDSNTEALRIALNQIASFNSSIATHGSSTKSEHKALAEDQAMNCMPFQNSSDIHDIFVNGFGHLSVLCDAQIAGGGWLVVQRRFDGSVNFYRNWAEYKEGFGELEGEFFLGLESLFHLTKSLPHEMYVRLVDFNNNVRHARYDNFMIGSEEEQYMLKSLGTYSGNAGNALAYNLHDSFTTYDQDNDGWSQGNCAVYYLSGWWYNLYGNSNLNGRYFDKQVHSEQSIWWYNWKGYYALKSVQMMIRPKYTSI</sequence>
<name>A0A6J1LVT4_DROHY</name>
<gene>
    <name evidence="5" type="primary">LOC111599235</name>
</gene>
<accession>A0A6J1LVT4</accession>
<evidence type="ECO:0000313" key="4">
    <source>
        <dbReference type="Proteomes" id="UP000504633"/>
    </source>
</evidence>
<dbReference type="PANTHER" id="PTHR19143">
    <property type="entry name" value="FIBRINOGEN/TENASCIN/ANGIOPOEITIN"/>
    <property type="match status" value="1"/>
</dbReference>
<reference evidence="5" key="1">
    <citation type="submission" date="2025-08" db="UniProtKB">
        <authorList>
            <consortium name="RefSeq"/>
        </authorList>
    </citation>
    <scope>IDENTIFICATION</scope>
    <source>
        <strain evidence="5">15085-1641.00</strain>
        <tissue evidence="5">Whole body</tissue>
    </source>
</reference>
<feature type="chain" id="PRO_5026965719" evidence="2">
    <location>
        <begin position="24"/>
        <end position="339"/>
    </location>
</feature>
<dbReference type="InterPro" id="IPR002181">
    <property type="entry name" value="Fibrinogen_a/b/g_C_dom"/>
</dbReference>
<organism evidence="4 5">
    <name type="scientific">Drosophila hydei</name>
    <name type="common">Fruit fly</name>
    <dbReference type="NCBI Taxonomy" id="7224"/>
    <lineage>
        <taxon>Eukaryota</taxon>
        <taxon>Metazoa</taxon>
        <taxon>Ecdysozoa</taxon>
        <taxon>Arthropoda</taxon>
        <taxon>Hexapoda</taxon>
        <taxon>Insecta</taxon>
        <taxon>Pterygota</taxon>
        <taxon>Neoptera</taxon>
        <taxon>Endopterygota</taxon>
        <taxon>Diptera</taxon>
        <taxon>Brachycera</taxon>
        <taxon>Muscomorpha</taxon>
        <taxon>Ephydroidea</taxon>
        <taxon>Drosophilidae</taxon>
        <taxon>Drosophila</taxon>
    </lineage>
</organism>
<feature type="domain" description="Fibrinogen C-terminal" evidence="3">
    <location>
        <begin position="123"/>
        <end position="336"/>
    </location>
</feature>
<dbReference type="InterPro" id="IPR036056">
    <property type="entry name" value="Fibrinogen-like_C"/>
</dbReference>
<dbReference type="OrthoDB" id="6145874at2759"/>
<evidence type="ECO:0000259" key="3">
    <source>
        <dbReference type="PROSITE" id="PS51406"/>
    </source>
</evidence>
<dbReference type="CDD" id="cd00087">
    <property type="entry name" value="FReD"/>
    <property type="match status" value="1"/>
</dbReference>
<dbReference type="SMART" id="SM00186">
    <property type="entry name" value="FBG"/>
    <property type="match status" value="1"/>
</dbReference>
<feature type="signal peptide" evidence="2">
    <location>
        <begin position="1"/>
        <end position="23"/>
    </location>
</feature>
<dbReference type="Gene3D" id="3.90.215.10">
    <property type="entry name" value="Gamma Fibrinogen, chain A, domain 1"/>
    <property type="match status" value="1"/>
</dbReference>
<protein>
    <submittedName>
        <fullName evidence="5">Ficolin-2-like</fullName>
    </submittedName>
</protein>
<keyword evidence="4" id="KW-1185">Reference proteome</keyword>
<dbReference type="AlphaFoldDB" id="A0A6J1LVT4"/>